<dbReference type="EMBL" id="CM042890">
    <property type="protein sequence ID" value="KAI4312211.1"/>
    <property type="molecule type" value="Genomic_DNA"/>
</dbReference>
<organism evidence="1 2">
    <name type="scientific">Melastoma candidum</name>
    <dbReference type="NCBI Taxonomy" id="119954"/>
    <lineage>
        <taxon>Eukaryota</taxon>
        <taxon>Viridiplantae</taxon>
        <taxon>Streptophyta</taxon>
        <taxon>Embryophyta</taxon>
        <taxon>Tracheophyta</taxon>
        <taxon>Spermatophyta</taxon>
        <taxon>Magnoliopsida</taxon>
        <taxon>eudicotyledons</taxon>
        <taxon>Gunneridae</taxon>
        <taxon>Pentapetalae</taxon>
        <taxon>rosids</taxon>
        <taxon>malvids</taxon>
        <taxon>Myrtales</taxon>
        <taxon>Melastomataceae</taxon>
        <taxon>Melastomatoideae</taxon>
        <taxon>Melastomateae</taxon>
        <taxon>Melastoma</taxon>
    </lineage>
</organism>
<protein>
    <submittedName>
        <fullName evidence="1">Uncharacterized protein</fullName>
    </submittedName>
</protein>
<gene>
    <name evidence="1" type="ORF">MLD38_037048</name>
</gene>
<comment type="caution">
    <text evidence="1">The sequence shown here is derived from an EMBL/GenBank/DDBJ whole genome shotgun (WGS) entry which is preliminary data.</text>
</comment>
<keyword evidence="2" id="KW-1185">Reference proteome</keyword>
<evidence type="ECO:0000313" key="1">
    <source>
        <dbReference type="EMBL" id="KAI4312211.1"/>
    </source>
</evidence>
<reference evidence="2" key="1">
    <citation type="journal article" date="2023" name="Front. Plant Sci.">
        <title>Chromosomal-level genome assembly of Melastoma candidum provides insights into trichome evolution.</title>
        <authorList>
            <person name="Zhong Y."/>
            <person name="Wu W."/>
            <person name="Sun C."/>
            <person name="Zou P."/>
            <person name="Liu Y."/>
            <person name="Dai S."/>
            <person name="Zhou R."/>
        </authorList>
    </citation>
    <scope>NUCLEOTIDE SEQUENCE [LARGE SCALE GENOMIC DNA]</scope>
</reference>
<evidence type="ECO:0000313" key="2">
    <source>
        <dbReference type="Proteomes" id="UP001057402"/>
    </source>
</evidence>
<name>A0ACB9LLF7_9MYRT</name>
<dbReference type="Proteomes" id="UP001057402">
    <property type="component" value="Chromosome 11"/>
</dbReference>
<accession>A0ACB9LLF7</accession>
<proteinExistence type="predicted"/>
<sequence>MVLGQFLLGCAGIVLVLHVSWDMSAGEFNEDRSPHDEVTVDKSNAMSSILISIDVNNERGCNLVATPGLAVIHVNDQVDLSV</sequence>